<dbReference type="PANTHER" id="PTHR23291:SF47">
    <property type="entry name" value="TRANSMEMBRANE BAX INHIBITOR MOTIF CONTAINING 7"/>
    <property type="match status" value="1"/>
</dbReference>
<evidence type="ECO:0000256" key="5">
    <source>
        <dbReference type="RuleBase" id="RU004379"/>
    </source>
</evidence>
<feature type="transmembrane region" description="Helical" evidence="5">
    <location>
        <begin position="233"/>
        <end position="253"/>
    </location>
</feature>
<feature type="region of interest" description="Disordered" evidence="6">
    <location>
        <begin position="1"/>
        <end position="30"/>
    </location>
</feature>
<keyword evidence="4 5" id="KW-0472">Membrane</keyword>
<feature type="transmembrane region" description="Helical" evidence="5">
    <location>
        <begin position="168"/>
        <end position="188"/>
    </location>
</feature>
<protein>
    <submittedName>
        <fullName evidence="7">Uncharacterized protein</fullName>
    </submittedName>
</protein>
<dbReference type="AlphaFoldDB" id="A0A267H6L6"/>
<comment type="similarity">
    <text evidence="5">Belongs to the BI1 family.</text>
</comment>
<comment type="caution">
    <text evidence="7">The sequence shown here is derived from an EMBL/GenBank/DDBJ whole genome shotgun (WGS) entry which is preliminary data.</text>
</comment>
<feature type="transmembrane region" description="Helical" evidence="5">
    <location>
        <begin position="143"/>
        <end position="162"/>
    </location>
</feature>
<sequence length="296" mass="32830">LIKRPARMSYNPDPKQQPPTNSAPYPAPPPSYQQAMYTGDQVAVVMPPATGQQSQPEQHQDGGGFAFNDKSIRRGFIRKVYLILSAQLAFTFGIVLLVSLVPALREFARDHRWIAYIAYAVFIVLYIMLVCMMSLRRKYPWNMVALTVFTVALTFVAAVIAAQYSTNSVLICLGVTVLVCVGVTLFAVQTRIDFTMCSGLLFGLCLVVLLFGLACGITFAAYRGQPGDYLKLRILDCVYGGLVALLLTLFLIFDTQRVIGGRKYNLSEEEYVFGALQLYMDVVFIFLIILGLGGDR</sequence>
<dbReference type="CDD" id="cd10428">
    <property type="entry name" value="LFG_like"/>
    <property type="match status" value="1"/>
</dbReference>
<proteinExistence type="inferred from homology"/>
<keyword evidence="3 5" id="KW-1133">Transmembrane helix</keyword>
<keyword evidence="2 5" id="KW-0812">Transmembrane</keyword>
<evidence type="ECO:0000256" key="3">
    <source>
        <dbReference type="ARBA" id="ARBA00022989"/>
    </source>
</evidence>
<organism evidence="7 8">
    <name type="scientific">Macrostomum lignano</name>
    <dbReference type="NCBI Taxonomy" id="282301"/>
    <lineage>
        <taxon>Eukaryota</taxon>
        <taxon>Metazoa</taxon>
        <taxon>Spiralia</taxon>
        <taxon>Lophotrochozoa</taxon>
        <taxon>Platyhelminthes</taxon>
        <taxon>Rhabditophora</taxon>
        <taxon>Macrostomorpha</taxon>
        <taxon>Macrostomida</taxon>
        <taxon>Macrostomidae</taxon>
        <taxon>Macrostomum</taxon>
    </lineage>
</organism>
<dbReference type="Pfam" id="PF01027">
    <property type="entry name" value="Bax1-I"/>
    <property type="match status" value="1"/>
</dbReference>
<feature type="transmembrane region" description="Helical" evidence="5">
    <location>
        <begin position="273"/>
        <end position="293"/>
    </location>
</feature>
<evidence type="ECO:0000313" key="7">
    <source>
        <dbReference type="EMBL" id="PAA93916.1"/>
    </source>
</evidence>
<dbReference type="PANTHER" id="PTHR23291">
    <property type="entry name" value="BAX INHIBITOR-RELATED"/>
    <property type="match status" value="1"/>
</dbReference>
<accession>A0A267H6L6</accession>
<evidence type="ECO:0000313" key="8">
    <source>
        <dbReference type="Proteomes" id="UP000215902"/>
    </source>
</evidence>
<feature type="transmembrane region" description="Helical" evidence="5">
    <location>
        <begin position="113"/>
        <end position="131"/>
    </location>
</feature>
<name>A0A267H6L6_9PLAT</name>
<feature type="transmembrane region" description="Helical" evidence="5">
    <location>
        <begin position="200"/>
        <end position="221"/>
    </location>
</feature>
<evidence type="ECO:0000256" key="2">
    <source>
        <dbReference type="ARBA" id="ARBA00022692"/>
    </source>
</evidence>
<evidence type="ECO:0000256" key="6">
    <source>
        <dbReference type="SAM" id="MobiDB-lite"/>
    </source>
</evidence>
<reference evidence="7 8" key="1">
    <citation type="submission" date="2017-06" db="EMBL/GenBank/DDBJ databases">
        <title>A platform for efficient transgenesis in Macrostomum lignano, a flatworm model organism for stem cell research.</title>
        <authorList>
            <person name="Berezikov E."/>
        </authorList>
    </citation>
    <scope>NUCLEOTIDE SEQUENCE [LARGE SCALE GENOMIC DNA]</scope>
    <source>
        <strain evidence="7">DV1</strain>
        <tissue evidence="7">Whole organism</tissue>
    </source>
</reference>
<dbReference type="OrthoDB" id="7933078at2759"/>
<evidence type="ECO:0000256" key="1">
    <source>
        <dbReference type="ARBA" id="ARBA00004141"/>
    </source>
</evidence>
<feature type="transmembrane region" description="Helical" evidence="5">
    <location>
        <begin position="80"/>
        <end position="101"/>
    </location>
</feature>
<dbReference type="EMBL" id="NIVC01000019">
    <property type="protein sequence ID" value="PAA93916.1"/>
    <property type="molecule type" value="Genomic_DNA"/>
</dbReference>
<keyword evidence="8" id="KW-1185">Reference proteome</keyword>
<gene>
    <name evidence="7" type="ORF">BOX15_Mlig004904g1</name>
</gene>
<dbReference type="GO" id="GO:0016020">
    <property type="term" value="C:membrane"/>
    <property type="evidence" value="ECO:0007669"/>
    <property type="project" value="UniProtKB-SubCell"/>
</dbReference>
<dbReference type="InterPro" id="IPR006214">
    <property type="entry name" value="Bax_inhibitor_1-related"/>
</dbReference>
<evidence type="ECO:0000256" key="4">
    <source>
        <dbReference type="ARBA" id="ARBA00023136"/>
    </source>
</evidence>
<feature type="non-terminal residue" evidence="7">
    <location>
        <position position="1"/>
    </location>
</feature>
<comment type="subcellular location">
    <subcellularLocation>
        <location evidence="1">Membrane</location>
        <topology evidence="1">Multi-pass membrane protein</topology>
    </subcellularLocation>
</comment>
<dbReference type="Proteomes" id="UP000215902">
    <property type="component" value="Unassembled WGS sequence"/>
</dbReference>